<dbReference type="Pfam" id="PF02219">
    <property type="entry name" value="MTHFR"/>
    <property type="match status" value="1"/>
</dbReference>
<comment type="caution">
    <text evidence="11">The sequence shown here is derived from an EMBL/GenBank/DDBJ whole genome shotgun (WGS) entry which is preliminary data.</text>
</comment>
<dbReference type="NCBIfam" id="NF006396">
    <property type="entry name" value="PRK08645.1"/>
    <property type="match status" value="1"/>
</dbReference>
<comment type="pathway">
    <text evidence="2">One-carbon metabolism; tetrahydrofolate interconversion.</text>
</comment>
<dbReference type="Pfam" id="PF02574">
    <property type="entry name" value="S-methyl_trans"/>
    <property type="match status" value="1"/>
</dbReference>
<keyword evidence="4" id="KW-0285">Flavoprotein</keyword>
<dbReference type="InterPro" id="IPR003171">
    <property type="entry name" value="Mehydrof_redctse-like"/>
</dbReference>
<dbReference type="SUPFAM" id="SSF82282">
    <property type="entry name" value="Homocysteine S-methyltransferase"/>
    <property type="match status" value="1"/>
</dbReference>
<feature type="binding site" evidence="8">
    <location>
        <position position="278"/>
    </location>
    <ligand>
        <name>Zn(2+)</name>
        <dbReference type="ChEBI" id="CHEBI:29105"/>
    </ligand>
</feature>
<dbReference type="GO" id="GO:0046872">
    <property type="term" value="F:metal ion binding"/>
    <property type="evidence" value="ECO:0007669"/>
    <property type="project" value="UniProtKB-KW"/>
</dbReference>
<dbReference type="InterPro" id="IPR036589">
    <property type="entry name" value="HCY_dom_sf"/>
</dbReference>
<dbReference type="SUPFAM" id="SSF51730">
    <property type="entry name" value="FAD-linked oxidoreductase"/>
    <property type="match status" value="1"/>
</dbReference>
<feature type="binding site" evidence="8">
    <location>
        <position position="277"/>
    </location>
    <ligand>
        <name>Zn(2+)</name>
        <dbReference type="ChEBI" id="CHEBI:29105"/>
    </ligand>
</feature>
<name>A0A1Y2MKI3_PSEAH</name>
<accession>A0A1Y2MKI3</accession>
<feature type="domain" description="Hcy-binding" evidence="10">
    <location>
        <begin position="5"/>
        <end position="292"/>
    </location>
</feature>
<dbReference type="Gene3D" id="3.20.20.330">
    <property type="entry name" value="Homocysteine-binding-like domain"/>
    <property type="match status" value="1"/>
</dbReference>
<evidence type="ECO:0000313" key="12">
    <source>
        <dbReference type="Proteomes" id="UP000194360"/>
    </source>
</evidence>
<dbReference type="GO" id="GO:0032259">
    <property type="term" value="P:methylation"/>
    <property type="evidence" value="ECO:0007669"/>
    <property type="project" value="UniProtKB-KW"/>
</dbReference>
<dbReference type="GO" id="GO:0006555">
    <property type="term" value="P:methionine metabolic process"/>
    <property type="evidence" value="ECO:0007669"/>
    <property type="project" value="InterPro"/>
</dbReference>
<dbReference type="OrthoDB" id="9803687at2"/>
<reference evidence="11 12" key="1">
    <citation type="submission" date="2016-09" db="EMBL/GenBank/DDBJ databases">
        <title>Pseudonocardia autotrophica DSM535, a candidate organism with high potential of specific P450 cytochromes.</title>
        <authorList>
            <person name="Grumaz C."/>
            <person name="Vainshtein Y."/>
            <person name="Kirstahler P."/>
            <person name="Sohn K."/>
        </authorList>
    </citation>
    <scope>NUCLEOTIDE SEQUENCE [LARGE SCALE GENOMIC DNA]</scope>
    <source>
        <strain evidence="11 12">DSM 535</strain>
    </source>
</reference>
<dbReference type="Proteomes" id="UP000194360">
    <property type="component" value="Unassembled WGS sequence"/>
</dbReference>
<comment type="cofactor">
    <cofactor evidence="1">
        <name>FAD</name>
        <dbReference type="ChEBI" id="CHEBI:57692"/>
    </cofactor>
</comment>
<gene>
    <name evidence="11" type="primary">yitJ_2</name>
    <name evidence="11" type="ORF">BG845_05856</name>
</gene>
<dbReference type="Gene3D" id="3.20.20.220">
    <property type="match status" value="1"/>
</dbReference>
<dbReference type="InterPro" id="IPR003726">
    <property type="entry name" value="HCY_dom"/>
</dbReference>
<feature type="binding site" evidence="8">
    <location>
        <position position="211"/>
    </location>
    <ligand>
        <name>Zn(2+)</name>
        <dbReference type="ChEBI" id="CHEBI:29105"/>
    </ligand>
</feature>
<evidence type="ECO:0000256" key="2">
    <source>
        <dbReference type="ARBA" id="ARBA00004777"/>
    </source>
</evidence>
<evidence type="ECO:0000256" key="1">
    <source>
        <dbReference type="ARBA" id="ARBA00001974"/>
    </source>
</evidence>
<dbReference type="PANTHER" id="PTHR11103:SF18">
    <property type="entry name" value="SLR1189 PROTEIN"/>
    <property type="match status" value="1"/>
</dbReference>
<keyword evidence="3 8" id="KW-0489">Methyltransferase</keyword>
<dbReference type="PROSITE" id="PS50970">
    <property type="entry name" value="HCY"/>
    <property type="match status" value="1"/>
</dbReference>
<keyword evidence="6" id="KW-0274">FAD</keyword>
<dbReference type="GO" id="GO:0004489">
    <property type="term" value="F:methylenetetrahydrofolate reductase [NAD(P)H] activity"/>
    <property type="evidence" value="ECO:0007669"/>
    <property type="project" value="InterPro"/>
</dbReference>
<dbReference type="AlphaFoldDB" id="A0A1Y2MKI3"/>
<evidence type="ECO:0000256" key="8">
    <source>
        <dbReference type="PROSITE-ProRule" id="PRU00333"/>
    </source>
</evidence>
<evidence type="ECO:0000256" key="3">
    <source>
        <dbReference type="ARBA" id="ARBA00022603"/>
    </source>
</evidence>
<evidence type="ECO:0000256" key="4">
    <source>
        <dbReference type="ARBA" id="ARBA00022630"/>
    </source>
</evidence>
<dbReference type="InterPro" id="IPR029041">
    <property type="entry name" value="FAD-linked_oxidoreductase-like"/>
</dbReference>
<dbReference type="PANTHER" id="PTHR11103">
    <property type="entry name" value="SLR1189 PROTEIN"/>
    <property type="match status" value="1"/>
</dbReference>
<keyword evidence="5 8" id="KW-0808">Transferase</keyword>
<keyword evidence="8" id="KW-0862">Zinc</keyword>
<dbReference type="UniPathway" id="UPA00193"/>
<keyword evidence="8" id="KW-0479">Metal-binding</keyword>
<dbReference type="EMBL" id="MIGB01000047">
    <property type="protein sequence ID" value="OSY35764.1"/>
    <property type="molecule type" value="Genomic_DNA"/>
</dbReference>
<evidence type="ECO:0000259" key="10">
    <source>
        <dbReference type="PROSITE" id="PS50970"/>
    </source>
</evidence>
<dbReference type="GO" id="GO:0008168">
    <property type="term" value="F:methyltransferase activity"/>
    <property type="evidence" value="ECO:0007669"/>
    <property type="project" value="UniProtKB-UniRule"/>
</dbReference>
<evidence type="ECO:0000256" key="7">
    <source>
        <dbReference type="ARBA" id="ARBA00023002"/>
    </source>
</evidence>
<evidence type="ECO:0000256" key="9">
    <source>
        <dbReference type="SAM" id="MobiDB-lite"/>
    </source>
</evidence>
<dbReference type="RefSeq" id="WP_085915957.1">
    <property type="nucleotide sequence ID" value="NZ_AP018920.1"/>
</dbReference>
<keyword evidence="12" id="KW-1185">Reference proteome</keyword>
<protein>
    <submittedName>
        <fullName evidence="11">Bifunctional homocysteine S-methyltransferase/5,10-methylenetetrahydrofolate reductase</fullName>
    </submittedName>
</protein>
<evidence type="ECO:0000256" key="6">
    <source>
        <dbReference type="ARBA" id="ARBA00022827"/>
    </source>
</evidence>
<feature type="region of interest" description="Disordered" evidence="9">
    <location>
        <begin position="299"/>
        <end position="321"/>
    </location>
</feature>
<evidence type="ECO:0000256" key="5">
    <source>
        <dbReference type="ARBA" id="ARBA00022679"/>
    </source>
</evidence>
<evidence type="ECO:0000313" key="11">
    <source>
        <dbReference type="EMBL" id="OSY35764.1"/>
    </source>
</evidence>
<organism evidence="11 12">
    <name type="scientific">Pseudonocardia autotrophica</name>
    <name type="common">Amycolata autotrophica</name>
    <name type="synonym">Nocardia autotrophica</name>
    <dbReference type="NCBI Taxonomy" id="2074"/>
    <lineage>
        <taxon>Bacteria</taxon>
        <taxon>Bacillati</taxon>
        <taxon>Actinomycetota</taxon>
        <taxon>Actinomycetes</taxon>
        <taxon>Pseudonocardiales</taxon>
        <taxon>Pseudonocardiaceae</taxon>
        <taxon>Pseudonocardia</taxon>
    </lineage>
</organism>
<dbReference type="STRING" id="2074.BG845_05856"/>
<comment type="cofactor">
    <cofactor evidence="8">
        <name>Zn(2+)</name>
        <dbReference type="ChEBI" id="CHEBI:29105"/>
    </cofactor>
</comment>
<dbReference type="GO" id="GO:0035999">
    <property type="term" value="P:tetrahydrofolate interconversion"/>
    <property type="evidence" value="ECO:0007669"/>
    <property type="project" value="UniProtKB-UniPathway"/>
</dbReference>
<proteinExistence type="predicted"/>
<keyword evidence="7" id="KW-0560">Oxidoreductase</keyword>
<sequence>MSLTVSEFRAMVSGRVLVCDGAMGTMLHAAGNALDQSLPALSCSDPDLVRAVHARYVDAGVDIVQSNTFGANRLRLHEFGLADRLGEINRDAVRIAREAAGARPGVLVAGSVSPAVSVQQRRRVSASARTDAVTEQLGLLDGAGVDLIVLETFGHLDELLEAARIAVEETDLPVIAQATFGPDGRTLSGHPARDVAHALGEIEVAAIGTNCTLGPRHMLDVVRELCEHTDLPVTGQPNAGLPRRTGPARFEYDIDAEYLVRYVGQLVEVGARVVGGCCGTTPTQLAGVVELVRERQARRRTTVTGTVPAAPAPAPAVRDPGHSDLLAVELTPDDRGGTEQAVDAARRLHEHGVNLISVGAGGGVRARLSPVDLALHLHQRLGVDTVATVSTWDRTIMALQADLLGAHALGMHRIVCETGNPPLVGDYPHVDGIWDVDSIGLIELLTGLNDGTDFYGLPLPTRTTFEIGARINPGGRDLAAAAARARDKIAAGAQFLITRPVYAVEDLERLLEQIGEPLPPVLVSIRPLSGFAEAEYLTHEVPDVHVPPRVLDLLDRAGSGGQRVGLELATELAQQVRPLAGGLVVVPNGDPVDTVLAVAGER</sequence>